<dbReference type="InterPro" id="IPR003148">
    <property type="entry name" value="RCK_N"/>
</dbReference>
<dbReference type="AlphaFoldDB" id="A0A1H3X851"/>
<evidence type="ECO:0000256" key="5">
    <source>
        <dbReference type="ARBA" id="ARBA00023027"/>
    </source>
</evidence>
<dbReference type="InterPro" id="IPR036721">
    <property type="entry name" value="RCK_C_sf"/>
</dbReference>
<dbReference type="Pfam" id="PF02254">
    <property type="entry name" value="TrkA_N"/>
    <property type="match status" value="2"/>
</dbReference>
<dbReference type="GO" id="GO:0015079">
    <property type="term" value="F:potassium ion transmembrane transporter activity"/>
    <property type="evidence" value="ECO:0007669"/>
    <property type="project" value="InterPro"/>
</dbReference>
<accession>A0A1H3X851</accession>
<evidence type="ECO:0000256" key="3">
    <source>
        <dbReference type="ARBA" id="ARBA00022538"/>
    </source>
</evidence>
<sequence>MKIIIAGAGEVGYHLAKLFSYEAHDIMLIDVDEERLAYADKNLDIQTIEGDATSPQLLMQANAPYVDLVIAVTSNQSININVCIFAKQLGAKRTIARVRSQELISKKLKINLKEIGIDEVISPEYLAADEIKLLLNQSGFTDTFEFDEGALKMIGVTLRSKASFIGKTVQEAAEVYPGLHFIPIAIQRHGTQYTIIPRGDTAFKRGDLVYFVTDDEGVEELYNLTGAEKRIIKNVMILGGSNIGKMLAKELSECKYNVKLIEKNERKAFEIADDIPDVLVINEDGRNVSLLEDENISKMDAFISVTGNSETNIMSSLVAKTKKVKKTIALVENMDYFQLSHNMGINTFVNKKLIAANDIFRFIRKGNLMAMTKLNNMNAELLEFQVKKNSKICNRKIVDIDFPRTSVVGGVIRDGKGEIALGDFVIKEDDRLVICCLPKSIKRVEKLFS</sequence>
<evidence type="ECO:0000256" key="4">
    <source>
        <dbReference type="ARBA" id="ARBA00022958"/>
    </source>
</evidence>
<evidence type="ECO:0000259" key="8">
    <source>
        <dbReference type="PROSITE" id="PS51202"/>
    </source>
</evidence>
<dbReference type="Pfam" id="PF02080">
    <property type="entry name" value="TrkA_C"/>
    <property type="match status" value="2"/>
</dbReference>
<dbReference type="GO" id="GO:0005886">
    <property type="term" value="C:plasma membrane"/>
    <property type="evidence" value="ECO:0007669"/>
    <property type="project" value="InterPro"/>
</dbReference>
<reference evidence="9 10" key="1">
    <citation type="submission" date="2016-10" db="EMBL/GenBank/DDBJ databases">
        <authorList>
            <person name="de Groot N.N."/>
        </authorList>
    </citation>
    <scope>NUCLEOTIDE SEQUENCE [LARGE SCALE GENOMIC DNA]</scope>
    <source>
        <strain evidence="9 10">DSM 23581</strain>
    </source>
</reference>
<evidence type="ECO:0000256" key="2">
    <source>
        <dbReference type="ARBA" id="ARBA00022448"/>
    </source>
</evidence>
<dbReference type="InterPro" id="IPR006036">
    <property type="entry name" value="K_uptake_TrkA"/>
</dbReference>
<feature type="domain" description="RCK N-terminal" evidence="7">
    <location>
        <begin position="232"/>
        <end position="350"/>
    </location>
</feature>
<protein>
    <recommendedName>
        <fullName evidence="1">Trk system potassium uptake protein TrkA</fullName>
    </recommendedName>
</protein>
<gene>
    <name evidence="9" type="ORF">SAMN05421540_102282</name>
</gene>
<evidence type="ECO:0000313" key="10">
    <source>
        <dbReference type="Proteomes" id="UP000198820"/>
    </source>
</evidence>
<evidence type="ECO:0000313" key="9">
    <source>
        <dbReference type="EMBL" id="SDZ95577.1"/>
    </source>
</evidence>
<keyword evidence="3" id="KW-0633">Potassium transport</keyword>
<keyword evidence="2" id="KW-0813">Transport</keyword>
<dbReference type="PANTHER" id="PTHR43833">
    <property type="entry name" value="POTASSIUM CHANNEL PROTEIN 2-RELATED-RELATED"/>
    <property type="match status" value="1"/>
</dbReference>
<dbReference type="InterPro" id="IPR050721">
    <property type="entry name" value="Trk_Ktr_HKT_K-transport"/>
</dbReference>
<dbReference type="SUPFAM" id="SSF51735">
    <property type="entry name" value="NAD(P)-binding Rossmann-fold domains"/>
    <property type="match status" value="2"/>
</dbReference>
<dbReference type="PANTHER" id="PTHR43833:SF5">
    <property type="entry name" value="TRK SYSTEM POTASSIUM UPTAKE PROTEIN TRKA"/>
    <property type="match status" value="1"/>
</dbReference>
<dbReference type="NCBIfam" id="NF007039">
    <property type="entry name" value="PRK09496.3-2"/>
    <property type="match status" value="1"/>
</dbReference>
<evidence type="ECO:0000259" key="7">
    <source>
        <dbReference type="PROSITE" id="PS51201"/>
    </source>
</evidence>
<evidence type="ECO:0000256" key="1">
    <source>
        <dbReference type="ARBA" id="ARBA00017378"/>
    </source>
</evidence>
<dbReference type="STRING" id="908615.SAMN05421540_102282"/>
<organism evidence="9 10">
    <name type="scientific">Psychroflexus halocasei</name>
    <dbReference type="NCBI Taxonomy" id="908615"/>
    <lineage>
        <taxon>Bacteria</taxon>
        <taxon>Pseudomonadati</taxon>
        <taxon>Bacteroidota</taxon>
        <taxon>Flavobacteriia</taxon>
        <taxon>Flavobacteriales</taxon>
        <taxon>Flavobacteriaceae</taxon>
        <taxon>Psychroflexus</taxon>
    </lineage>
</organism>
<proteinExistence type="predicted"/>
<feature type="domain" description="RCK C-terminal" evidence="8">
    <location>
        <begin position="369"/>
        <end position="449"/>
    </location>
</feature>
<feature type="domain" description="RCK C-terminal" evidence="8">
    <location>
        <begin position="141"/>
        <end position="227"/>
    </location>
</feature>
<dbReference type="PRINTS" id="PR00335">
    <property type="entry name" value="KUPTAKETRKA"/>
</dbReference>
<dbReference type="NCBIfam" id="NF007031">
    <property type="entry name" value="PRK09496.1-2"/>
    <property type="match status" value="1"/>
</dbReference>
<dbReference type="Proteomes" id="UP000198820">
    <property type="component" value="Unassembled WGS sequence"/>
</dbReference>
<dbReference type="EMBL" id="FNQF01000002">
    <property type="protein sequence ID" value="SDZ95577.1"/>
    <property type="molecule type" value="Genomic_DNA"/>
</dbReference>
<dbReference type="Gene3D" id="3.30.70.1450">
    <property type="entry name" value="Regulator of K+ conductance, C-terminal domain"/>
    <property type="match status" value="2"/>
</dbReference>
<keyword evidence="6" id="KW-0406">Ion transport</keyword>
<dbReference type="Gene3D" id="3.40.50.720">
    <property type="entry name" value="NAD(P)-binding Rossmann-like Domain"/>
    <property type="match status" value="2"/>
</dbReference>
<keyword evidence="10" id="KW-1185">Reference proteome</keyword>
<feature type="domain" description="RCK N-terminal" evidence="7">
    <location>
        <begin position="1"/>
        <end position="121"/>
    </location>
</feature>
<dbReference type="InterPro" id="IPR036291">
    <property type="entry name" value="NAD(P)-bd_dom_sf"/>
</dbReference>
<dbReference type="NCBIfam" id="NF007038">
    <property type="entry name" value="PRK09496.2-6"/>
    <property type="match status" value="1"/>
</dbReference>
<keyword evidence="4" id="KW-0630">Potassium</keyword>
<dbReference type="NCBIfam" id="NF007032">
    <property type="entry name" value="PRK09496.1-4"/>
    <property type="match status" value="1"/>
</dbReference>
<dbReference type="RefSeq" id="WP_093239558.1">
    <property type="nucleotide sequence ID" value="NZ_FNQF01000002.1"/>
</dbReference>
<dbReference type="PROSITE" id="PS51201">
    <property type="entry name" value="RCK_N"/>
    <property type="match status" value="2"/>
</dbReference>
<name>A0A1H3X851_9FLAO</name>
<dbReference type="SUPFAM" id="SSF116726">
    <property type="entry name" value="TrkA C-terminal domain-like"/>
    <property type="match status" value="2"/>
</dbReference>
<dbReference type="PROSITE" id="PS51202">
    <property type="entry name" value="RCK_C"/>
    <property type="match status" value="2"/>
</dbReference>
<dbReference type="InterPro" id="IPR006037">
    <property type="entry name" value="RCK_C"/>
</dbReference>
<evidence type="ECO:0000256" key="6">
    <source>
        <dbReference type="ARBA" id="ARBA00023065"/>
    </source>
</evidence>
<keyword evidence="5" id="KW-0520">NAD</keyword>